<dbReference type="eggNOG" id="ENOG502ZBBN">
    <property type="taxonomic scope" value="Bacteria"/>
</dbReference>
<organism evidence="1 2">
    <name type="scientific">Butyrivibrio fibrisolvens</name>
    <dbReference type="NCBI Taxonomy" id="831"/>
    <lineage>
        <taxon>Bacteria</taxon>
        <taxon>Bacillati</taxon>
        <taxon>Bacillota</taxon>
        <taxon>Clostridia</taxon>
        <taxon>Lachnospirales</taxon>
        <taxon>Lachnospiraceae</taxon>
        <taxon>Butyrivibrio</taxon>
    </lineage>
</organism>
<dbReference type="Gene3D" id="2.120.10.30">
    <property type="entry name" value="TolB, C-terminal domain"/>
    <property type="match status" value="1"/>
</dbReference>
<dbReference type="InterPro" id="IPR011042">
    <property type="entry name" value="6-blade_b-propeller_TolB-like"/>
</dbReference>
<evidence type="ECO:0000313" key="1">
    <source>
        <dbReference type="EMBL" id="SER95130.1"/>
    </source>
</evidence>
<evidence type="ECO:0000313" key="2">
    <source>
        <dbReference type="Proteomes" id="UP000182584"/>
    </source>
</evidence>
<dbReference type="AlphaFoldDB" id="A0A1H9TCS3"/>
<gene>
    <name evidence="1" type="ORF">SAMN04487884_11486</name>
</gene>
<protein>
    <submittedName>
        <fullName evidence="1">Uncharacterized protein</fullName>
    </submittedName>
</protein>
<dbReference type="EMBL" id="FOGJ01000014">
    <property type="protein sequence ID" value="SER95130.1"/>
    <property type="molecule type" value="Genomic_DNA"/>
</dbReference>
<sequence length="407" mass="45446">MIYFLNTYNKSRHTFSHLLSALLLVTITLSGCKSSSDTVTSSGQADTASAADITKAGAEVSNNDTYEEADNTTILNNGEPFDGSVILNDNFDGSDYIRMSELVEGSSVSNSINIYPTLSVPTDITFIDGNYYIVDCYHSQIIYNDDLTSPLTDWSVLTDNASSGYSLGHTIVSDGSVMLADDTENNRVLVFEKRSDGYTLTQIFNEIGNKPHYIVYNKDTDAFYCWSSYSGEMYIFRHKENDTRMYLTNVITIQRLSDTYVRSFTINDGDLYFVSGLPADGSSNYASQILKYDLYSFSRKESYNVPDNIAGMVQLEHIGDMFYITVSTDIYGNQDAATMICAPSIEDISSGNYETVYDKYFVGGGTPYYMGLINDTWYLTEHRLTDHAIWSFDTDTSGHITSSTAIY</sequence>
<dbReference type="Proteomes" id="UP000182584">
    <property type="component" value="Unassembled WGS sequence"/>
</dbReference>
<accession>A0A1H9TCS3</accession>
<dbReference type="SUPFAM" id="SSF63825">
    <property type="entry name" value="YWTD domain"/>
    <property type="match status" value="1"/>
</dbReference>
<reference evidence="1 2" key="1">
    <citation type="submission" date="2016-10" db="EMBL/GenBank/DDBJ databases">
        <authorList>
            <person name="de Groot N.N."/>
        </authorList>
    </citation>
    <scope>NUCLEOTIDE SEQUENCE [LARGE SCALE GENOMIC DNA]</scope>
    <source>
        <strain evidence="1 2">AR40</strain>
    </source>
</reference>
<name>A0A1H9TCS3_BUTFI</name>
<proteinExistence type="predicted"/>